<accession>A0A9Q0IT80</accession>
<dbReference type="AlphaFoldDB" id="A0A9Q0IT80"/>
<reference evidence="1" key="1">
    <citation type="submission" date="2022-07" db="EMBL/GenBank/DDBJ databases">
        <title>Chromosome-level genome of Muraenolepis orangiensis.</title>
        <authorList>
            <person name="Kim J."/>
        </authorList>
    </citation>
    <scope>NUCLEOTIDE SEQUENCE</scope>
    <source>
        <strain evidence="1">KU_S4_2022</strain>
        <tissue evidence="1">Muscle</tissue>
    </source>
</reference>
<evidence type="ECO:0000313" key="1">
    <source>
        <dbReference type="EMBL" id="KAJ3609373.1"/>
    </source>
</evidence>
<name>A0A9Q0IT80_9TELE</name>
<gene>
    <name evidence="1" type="ORF">NHX12_023896</name>
</gene>
<comment type="caution">
    <text evidence="1">The sequence shown here is derived from an EMBL/GenBank/DDBJ whole genome shotgun (WGS) entry which is preliminary data.</text>
</comment>
<protein>
    <submittedName>
        <fullName evidence="1">Uncharacterized protein</fullName>
    </submittedName>
</protein>
<keyword evidence="2" id="KW-1185">Reference proteome</keyword>
<dbReference type="Proteomes" id="UP001148018">
    <property type="component" value="Unassembled WGS sequence"/>
</dbReference>
<evidence type="ECO:0000313" key="2">
    <source>
        <dbReference type="Proteomes" id="UP001148018"/>
    </source>
</evidence>
<dbReference type="EMBL" id="JANIIK010000039">
    <property type="protein sequence ID" value="KAJ3609373.1"/>
    <property type="molecule type" value="Genomic_DNA"/>
</dbReference>
<sequence length="91" mass="9886">MRGDGDVPGCLSALGPSDRQRTDRLACVSMDTSSCSPFPLCWDRGGTHGPWSPALVCLVKNHYETSLVCQEASNGSENILPNRSLLETFSW</sequence>
<organism evidence="1 2">
    <name type="scientific">Muraenolepis orangiensis</name>
    <name type="common">Patagonian moray cod</name>
    <dbReference type="NCBI Taxonomy" id="630683"/>
    <lineage>
        <taxon>Eukaryota</taxon>
        <taxon>Metazoa</taxon>
        <taxon>Chordata</taxon>
        <taxon>Craniata</taxon>
        <taxon>Vertebrata</taxon>
        <taxon>Euteleostomi</taxon>
        <taxon>Actinopterygii</taxon>
        <taxon>Neopterygii</taxon>
        <taxon>Teleostei</taxon>
        <taxon>Neoteleostei</taxon>
        <taxon>Acanthomorphata</taxon>
        <taxon>Zeiogadaria</taxon>
        <taxon>Gadariae</taxon>
        <taxon>Gadiformes</taxon>
        <taxon>Muraenolepidoidei</taxon>
        <taxon>Muraenolepididae</taxon>
        <taxon>Muraenolepis</taxon>
    </lineage>
</organism>
<proteinExistence type="predicted"/>